<dbReference type="CDD" id="cd08432">
    <property type="entry name" value="PBP2_GcdR_TrpI_HvrB_AmpR_like"/>
    <property type="match status" value="1"/>
</dbReference>
<dbReference type="InterPro" id="IPR036388">
    <property type="entry name" value="WH-like_DNA-bd_sf"/>
</dbReference>
<evidence type="ECO:0000256" key="2">
    <source>
        <dbReference type="ARBA" id="ARBA00023015"/>
    </source>
</evidence>
<dbReference type="GO" id="GO:0006351">
    <property type="term" value="P:DNA-templated transcription"/>
    <property type="evidence" value="ECO:0007669"/>
    <property type="project" value="TreeGrafter"/>
</dbReference>
<dbReference type="PROSITE" id="PS50931">
    <property type="entry name" value="HTH_LYSR"/>
    <property type="match status" value="1"/>
</dbReference>
<organism evidence="6 7">
    <name type="scientific">Lichenifustis flavocetrariae</name>
    <dbReference type="NCBI Taxonomy" id="2949735"/>
    <lineage>
        <taxon>Bacteria</taxon>
        <taxon>Pseudomonadati</taxon>
        <taxon>Pseudomonadota</taxon>
        <taxon>Alphaproteobacteria</taxon>
        <taxon>Hyphomicrobiales</taxon>
        <taxon>Lichenihabitantaceae</taxon>
        <taxon>Lichenifustis</taxon>
    </lineage>
</organism>
<evidence type="ECO:0000313" key="6">
    <source>
        <dbReference type="EMBL" id="MCW6506611.1"/>
    </source>
</evidence>
<comment type="caution">
    <text evidence="6">The sequence shown here is derived from an EMBL/GenBank/DDBJ whole genome shotgun (WGS) entry which is preliminary data.</text>
</comment>
<dbReference type="Pfam" id="PF03466">
    <property type="entry name" value="LysR_substrate"/>
    <property type="match status" value="1"/>
</dbReference>
<dbReference type="PANTHER" id="PTHR30537:SF26">
    <property type="entry name" value="GLYCINE CLEAVAGE SYSTEM TRANSCRIPTIONAL ACTIVATOR"/>
    <property type="match status" value="1"/>
</dbReference>
<keyword evidence="7" id="KW-1185">Reference proteome</keyword>
<accession>A0AA41YSX9</accession>
<dbReference type="RefSeq" id="WP_282582968.1">
    <property type="nucleotide sequence ID" value="NZ_JAMOIM010000001.1"/>
</dbReference>
<dbReference type="Gene3D" id="1.10.10.10">
    <property type="entry name" value="Winged helix-like DNA-binding domain superfamily/Winged helix DNA-binding domain"/>
    <property type="match status" value="1"/>
</dbReference>
<dbReference type="InterPro" id="IPR036390">
    <property type="entry name" value="WH_DNA-bd_sf"/>
</dbReference>
<keyword evidence="2" id="KW-0805">Transcription regulation</keyword>
<dbReference type="GO" id="GO:0043565">
    <property type="term" value="F:sequence-specific DNA binding"/>
    <property type="evidence" value="ECO:0007669"/>
    <property type="project" value="TreeGrafter"/>
</dbReference>
<dbReference type="InterPro" id="IPR058163">
    <property type="entry name" value="LysR-type_TF_proteobact-type"/>
</dbReference>
<proteinExistence type="inferred from homology"/>
<dbReference type="AlphaFoldDB" id="A0AA41YSX9"/>
<evidence type="ECO:0000259" key="5">
    <source>
        <dbReference type="PROSITE" id="PS50931"/>
    </source>
</evidence>
<dbReference type="EMBL" id="JAMOIM010000001">
    <property type="protein sequence ID" value="MCW6506611.1"/>
    <property type="molecule type" value="Genomic_DNA"/>
</dbReference>
<sequence>MRTYLPLNALRAFESAARHLSFTRAAEELCVTPTAISHQVRSLEEFLETALFDRKNGRLKLTPAAAVALNELSEGFNKLESAISPLNRRGGPQRIIVAASPSVASLWLLPKLRRFFEAAPGIDVSLSTVVTEGDFDEGGFDVSICSTEDHPNRKVDYLMDEEIVPVCSPDLLPAKRATALQELPLIHDDKPHERFPTWQRYFEEMRVPVRDPSGGLRFNQSSLAIEAAVKGHGMLLGRSRLISSALAERRLLPVTEQAYPVRGHYYTVRQPGAAAKPVKTFIDWLAGEVANEDSAMTRQ</sequence>
<dbReference type="InterPro" id="IPR000847">
    <property type="entry name" value="LysR_HTH_N"/>
</dbReference>
<keyword evidence="3" id="KW-0238">DNA-binding</keyword>
<evidence type="ECO:0000256" key="1">
    <source>
        <dbReference type="ARBA" id="ARBA00009437"/>
    </source>
</evidence>
<dbReference type="PRINTS" id="PR00039">
    <property type="entry name" value="HTHLYSR"/>
</dbReference>
<dbReference type="GO" id="GO:0003700">
    <property type="term" value="F:DNA-binding transcription factor activity"/>
    <property type="evidence" value="ECO:0007669"/>
    <property type="project" value="InterPro"/>
</dbReference>
<evidence type="ECO:0000256" key="3">
    <source>
        <dbReference type="ARBA" id="ARBA00023125"/>
    </source>
</evidence>
<reference evidence="6" key="1">
    <citation type="submission" date="2022-05" db="EMBL/GenBank/DDBJ databases">
        <authorList>
            <person name="Pankratov T."/>
        </authorList>
    </citation>
    <scope>NUCLEOTIDE SEQUENCE</scope>
    <source>
        <strain evidence="6">BP6-180914</strain>
    </source>
</reference>
<evidence type="ECO:0000313" key="7">
    <source>
        <dbReference type="Proteomes" id="UP001165667"/>
    </source>
</evidence>
<name>A0AA41YSX9_9HYPH</name>
<dbReference type="SUPFAM" id="SSF53850">
    <property type="entry name" value="Periplasmic binding protein-like II"/>
    <property type="match status" value="1"/>
</dbReference>
<dbReference type="InterPro" id="IPR005119">
    <property type="entry name" value="LysR_subst-bd"/>
</dbReference>
<feature type="domain" description="HTH lysR-type" evidence="5">
    <location>
        <begin position="5"/>
        <end position="62"/>
    </location>
</feature>
<dbReference type="Pfam" id="PF00126">
    <property type="entry name" value="HTH_1"/>
    <property type="match status" value="1"/>
</dbReference>
<comment type="similarity">
    <text evidence="1">Belongs to the LysR transcriptional regulatory family.</text>
</comment>
<gene>
    <name evidence="6" type="ORF">M8523_01075</name>
</gene>
<dbReference type="PANTHER" id="PTHR30537">
    <property type="entry name" value="HTH-TYPE TRANSCRIPTIONAL REGULATOR"/>
    <property type="match status" value="1"/>
</dbReference>
<dbReference type="Proteomes" id="UP001165667">
    <property type="component" value="Unassembled WGS sequence"/>
</dbReference>
<evidence type="ECO:0000256" key="4">
    <source>
        <dbReference type="ARBA" id="ARBA00023163"/>
    </source>
</evidence>
<protein>
    <submittedName>
        <fullName evidence="6">LysR substrate-binding domain-containing protein</fullName>
    </submittedName>
</protein>
<keyword evidence="4" id="KW-0804">Transcription</keyword>
<dbReference type="SUPFAM" id="SSF46785">
    <property type="entry name" value="Winged helix' DNA-binding domain"/>
    <property type="match status" value="1"/>
</dbReference>
<dbReference type="Gene3D" id="3.40.190.10">
    <property type="entry name" value="Periplasmic binding protein-like II"/>
    <property type="match status" value="2"/>
</dbReference>
<dbReference type="FunFam" id="1.10.10.10:FF:000038">
    <property type="entry name" value="Glycine cleavage system transcriptional activator"/>
    <property type="match status" value="1"/>
</dbReference>